<dbReference type="Proteomes" id="UP001292182">
    <property type="component" value="Unassembled WGS sequence"/>
</dbReference>
<dbReference type="InterPro" id="IPR011049">
    <property type="entry name" value="Serralysin-like_metalloprot_C"/>
</dbReference>
<dbReference type="Pfam" id="PF20148">
    <property type="entry name" value="DUF6531"/>
    <property type="match status" value="1"/>
</dbReference>
<dbReference type="Pfam" id="PF25023">
    <property type="entry name" value="TEN_YD-shell"/>
    <property type="match status" value="1"/>
</dbReference>
<gene>
    <name evidence="4" type="ORF">N4G62_12345</name>
</gene>
<protein>
    <recommendedName>
        <fullName evidence="6">LysM domain-containing protein</fullName>
    </recommendedName>
</protein>
<dbReference type="Gene3D" id="2.150.10.10">
    <property type="entry name" value="Serralysin-like metalloprotease, C-terminal"/>
    <property type="match status" value="2"/>
</dbReference>
<dbReference type="InterPro" id="IPR050708">
    <property type="entry name" value="T6SS_VgrG/RHS"/>
</dbReference>
<dbReference type="RefSeq" id="WP_322539676.1">
    <property type="nucleotide sequence ID" value="NZ_JAOBTW010000012.1"/>
</dbReference>
<evidence type="ECO:0000259" key="3">
    <source>
        <dbReference type="Pfam" id="PF25023"/>
    </source>
</evidence>
<reference evidence="5" key="1">
    <citation type="submission" date="2023-07" db="EMBL/GenBank/DDBJ databases">
        <title>Whole genome sequence analysis of rice epiphytic Sphingomonas sanguinis OsEp_Plm_15B2.</title>
        <authorList>
            <person name="Sahu K.P."/>
            <person name="Asharani P."/>
            <person name="Reddy B."/>
            <person name="Kumar A."/>
        </authorList>
    </citation>
    <scope>NUCLEOTIDE SEQUENCE [LARGE SCALE GENOMIC DNA]</scope>
    <source>
        <strain evidence="5">OsEp_Plm_15B2</strain>
    </source>
</reference>
<dbReference type="PRINTS" id="PR00313">
    <property type="entry name" value="CABNDNGRPT"/>
</dbReference>
<sequence>MVAMFTGLGAGAERGSGSVLGNAGMLWSSGLGRANERVHVNAATGNLLIQQQDEMLIGRGPDVAVGRTYNSLGNLSDENGDNWRQSTDRQVYGLTGTLNASGSTVKRVSADGSEITYAWNSSQSLYVATDGAGAYDRLSWSASSSTWTWTDGDSQQTESYGYAINGRYLITRAADTKGNGLTFSYLSGGKLNKVTTADGGTTQYDWSGNNITQIVTGYTDYASNSAKTLTRTRYGYDSSNRLTTVTVDLSPTDNSVTDGKTYVTTYAYDGTSKRVASINQTDGSSLAITYDSALRVKTLEQTAASGVTRITSLDYQSGYTSVTDPTGQVTRLDYDGKGQLTKITAPPAASGAASQVTQFAYNANGDVTSVTDPLGNVTSYASFTANGLAQTVTDRLGHATTRTFGSKNEVLTETRTAADQNGTAVQQTSRWVYDTNNRVRFELSPDGNVVEHRYDDSSGKGGVEVLTLTYTAARYDVGGLSATATPSLSQMTNWASNADKTQISQRSYTYDARGNMTASYGYGTLDSSGAGNTQDGVFYTYDQAGQLLSTNSYAHAAETYVYDGMGRVVSSVDLAGGTTSIVFNDAASSTVVTLAAGLVRTSTYNKAGELVSLGESGANTATGTVSYKYDALGRMRMRTGTFGQNSYVIYDKAGRKVADVDHYGAVTEYRYDANDRVVGEAAYANYLTTAQLATLADPLANIDIAAIRPSANGADRWAWTIYDKEGRVLQTIDGTGRTVANQYDASGRLVRSTAYYNALTSSQVSGFRTTPPTAVTLPTADSARDAVSRTFYDRTGRMVGMLDGEGFLTRIEYDAGGRKVAETAFATATTASNRANGSFATLVSGLANAGADRTTRMVYDGLGQMVFRIDALNRVTEMAYPNVDAADVNGLSRRTISYAGSITPPSSWTVASVRAALNDAGLTDHADNRSTWAIYDNRDNLAYEVDATGAVTGYRYDASGNVTKVTRYATLRSTTSLPTVADMNGWAGANADANNDRVTRRWYNSRSELRYVVDGEGFVTRTDYDTDGRTVGRTAFANAISVTDTTTYAQVAAAATGSAIATAVAHDMSGRIKSETDGNGVVTTYVYNASGGLLGRTQQANGSLDQSVTSYGYDAAGRVVTRTEGFGTGEAATTTMAYDGLGNLLVTTDPNGNSVTATYDRAGRRVTETDGEGLTTTYAYNAFDQLVAVTDARGKTAYSYYDLAGRTTTTRDAIGRVTATRYNAFGEVTRSTRYANAASNAASATVPPAVTADSARDTVIGWSYDKAGRITAITDAEAAVTAQSYNAFGDMVSRVDPLDTRSVLTTMAYDRRGLLKTRIVDAAGGGQALTTSYGYDAFGREVRLVDARGGAVTRAYDKEGRLAATTDALGTVTTYAYDKRGNLAAVTDARGAVTRYAYDALDRRVYTVDAIGGGVRTEYDKAGNAIRTIGYAAPIALSGLSAVTTAAAITARVSANPAADKLSRSIYDRDNRLRFTVDGAGSLTEMVYDGADNLVRTVTYPVAIADSATFTVAGMQAAIAAMTAAERAAGPVTRSVFDASGQRVYGIDPAGFVTAFTYDSRGNRTSERRFVTAYTGTDDPTDAAMASWAAANVNAGDRVSRALYDREDRLRIDVDAEGYVTRYAYDQASHLIQKIRYPDRYPAIDGATTLDQASALIGTTPPPTAQVTAYAYDSAGRLASETRDAGAGRLNQVTTFVSDANGNVVAETDVAGRTTRYVYDAANRRIAMVDALGGVTAMGYDALGRVAWTRSYATPIARAALDAYPPAITLAQASVPAAANDRVTRTFYDAAGRQAFAVDGEGFVTERRYDSVGNLATTIRYAAAVPGLTDATTTAQLAALLPAAIPADAAVTRYAYDRTSRLIERTDADGSITRFEYDALGDAVRTTAAFGTADAATTTRTFDKRGQIVREVGAGAITGTDYGYNAFGERISSTDPLSSSVTTAYDRLGRATGEIVPVGAAVAGLATTSVYDAFGRVVQVTDPNGNSGYFHYDNLDRLTVQVDAEGYVTQTNWTSTDQKDSVIRYAERAVSPGDATTLPVVYGSGADAITSFGYDRLDRLVATSDARGNTERYVLDAFGDRVAVVNKLGGVTFNTHDRRGLLVEEMTQVRWTDPASGLAMGRNIANSYAYDAGGNLSVKVEAAGRPEARTTRYTYDGLDRMTGTIGDVVEILVDPEMGTTAMVAPTERMIYDLRGNLIERVDANGARSLAYYDGQNRKIAELSAVGTLTTWQYDGAGNAVLRRVYGDPVALPALAGGMPPAPVNAANVRETAYGFDRNNRLISTSVAAAVAGRYDGTNYVTVQGVTTAVAYDGLGNVVRETDGNGAVVLHWFDRLGREIGKVDGEGYLTTWVRDAEGNVTAERRYANRVGGPYSEATPLVTVIGQTVADAANDRVTLFAYNRNGQRIREERLGVTGLMDGATGVEAAATSAVIRYTYNALGEVLSKHEATGEVTQYSYDDSGRLIRQQDAAIGSLGGIRRTTDFAYDDLNNLLTMRESGAANSSAPVVFEDIVAAVRPVPVPVTTATFGIATADGYSRVHGSSGNDYMYMISAQEGGGNNYGLEGGDGDDWLINSSWNGMMDGGAGNDVLEFRTLLSGYGGAGSDYFVFDLGNLVGQQFIYNPEERWGEIADFTPGVDKIAILNAITGFADLTIVQNGADTQILVSHVPRIILRNTNAASLTAADFVIDRAGFTGSRPISDRLPTPLITNRPTGTNYEAQATAGNDLIVLPGEGHGRAFTGGDGDDHLISEQWLSTVSGGDGNDLIEVRNVGVLAIGGSGNDTFIFDDTIFAPNDWIRNPQYDWGTIAGFTPGRDRIVIPGRSFAELTFTQVGSDVHVTMANAPRIGLRSLTVAEIQPADFAFSPADPVIAMPQRTAAPTNAPVAPAATDRVNAFVYGAGGRLLSQTDATGFTRSFAYDAVGRTLRESYDRERANGDVVTEGRFTQYDAVGRTVGTYAASLSSDRWYWGDLSTTGYDAFGDAVYKTINGYIQERNVYDALGRVVKTNARDGVWREYGYDGNANATLTVASNGFDATETPVGTLLARGLAGQADTVVTYATYDRRNLATASHEVGRQLGLQADGTSAGPVTLSRTQAHNAFGEVVSDVDPRGATTSYRYNSIGKLIERNGPTVTVTLADTTTVSQRPTDRFYYDLSGRAIGTRDANGHLTRRTLLEGRGYGDEDSLVLVEYRPDASTNAREYDVFGDAVAAIDGLGRRTERTFDKLGRLLTQAVPGAAATRLTDTYAYDGLGQRIRHSNSVYQAPVVGQTYPYYDEGAGGTFYLSPSGRYLIQGDTGGAAGTNTGLTMPVSYPATGPEGRRWVYDSVRGYAVLLPVGVTTYESPEDDGEGVFPGEVVAGAETTDYDLQGRVVSSIDFAGDLTTYTYQWSGFARTVGLGVTGGWVKTVSTSADRFGVDGAVAASETTDSFGHVQQRTDQGGNVTLLTYDLAGRATTETHSGAAGERTVSFGYYNTGLVASVVEAGQTATYGYDASGNRAYERLVAGGTVKQDGRATYDLLGRMTSWTDLAADGGVAHAALSWGYDAVGNIRSLTQSYRPMDPTGLSALQTGPQTHWYLYDAMNRVVLDQGEQSGGVIVRGSGVSLLYDAAGQRVSATTAVGVAAAGQAGATSAAEHRERYAYSDDGQLVAVYQSDAVTAGSFGPETLLASYQRDALGRVLSEQQYDPDGVTVVRSRYGIAYDNRGRVTAESATQRRGSETYNSYATNWYNPDGTLSSSAVQSWKDGGGATSNATTTYSYVWRDGPLTSAVTLTNTDGTTQSLYAYDEAGRLLGVTLTGGVRPRTVAVTTDLGGQILTRD</sequence>
<accession>A0ABU5LSC0</accession>
<dbReference type="InterPro" id="IPR031325">
    <property type="entry name" value="RHS_repeat"/>
</dbReference>
<dbReference type="PANTHER" id="PTHR32305:SF15">
    <property type="entry name" value="PROTEIN RHSA-RELATED"/>
    <property type="match status" value="1"/>
</dbReference>
<dbReference type="InterPro" id="IPR006530">
    <property type="entry name" value="YD"/>
</dbReference>
<evidence type="ECO:0000256" key="1">
    <source>
        <dbReference type="ARBA" id="ARBA00022737"/>
    </source>
</evidence>
<keyword evidence="5" id="KW-1185">Reference proteome</keyword>
<evidence type="ECO:0000313" key="5">
    <source>
        <dbReference type="Proteomes" id="UP001292182"/>
    </source>
</evidence>
<dbReference type="NCBIfam" id="TIGR01643">
    <property type="entry name" value="YD_repeat_2x"/>
    <property type="match status" value="16"/>
</dbReference>
<feature type="domain" description="DUF6531" evidence="2">
    <location>
        <begin position="40"/>
        <end position="117"/>
    </location>
</feature>
<organism evidence="4 5">
    <name type="scientific">Sphingomonas sanguinis</name>
    <dbReference type="NCBI Taxonomy" id="33051"/>
    <lineage>
        <taxon>Bacteria</taxon>
        <taxon>Pseudomonadati</taxon>
        <taxon>Pseudomonadota</taxon>
        <taxon>Alphaproteobacteria</taxon>
        <taxon>Sphingomonadales</taxon>
        <taxon>Sphingomonadaceae</taxon>
        <taxon>Sphingomonas</taxon>
    </lineage>
</organism>
<dbReference type="Pfam" id="PF05593">
    <property type="entry name" value="RHS_repeat"/>
    <property type="match status" value="7"/>
</dbReference>
<feature type="domain" description="Teneurin-like YD-shell" evidence="3">
    <location>
        <begin position="232"/>
        <end position="673"/>
    </location>
</feature>
<dbReference type="SUPFAM" id="SSF51120">
    <property type="entry name" value="beta-Roll"/>
    <property type="match status" value="2"/>
</dbReference>
<dbReference type="InterPro" id="IPR045351">
    <property type="entry name" value="DUF6531"/>
</dbReference>
<dbReference type="PANTHER" id="PTHR32305">
    <property type="match status" value="1"/>
</dbReference>
<evidence type="ECO:0000259" key="2">
    <source>
        <dbReference type="Pfam" id="PF20148"/>
    </source>
</evidence>
<comment type="caution">
    <text evidence="4">The sequence shown here is derived from an EMBL/GenBank/DDBJ whole genome shotgun (WGS) entry which is preliminary data.</text>
</comment>
<evidence type="ECO:0000313" key="4">
    <source>
        <dbReference type="EMBL" id="MDZ7282818.1"/>
    </source>
</evidence>
<evidence type="ECO:0008006" key="6">
    <source>
        <dbReference type="Google" id="ProtNLM"/>
    </source>
</evidence>
<proteinExistence type="predicted"/>
<dbReference type="Gene3D" id="2.180.10.10">
    <property type="entry name" value="RHS repeat-associated core"/>
    <property type="match status" value="11"/>
</dbReference>
<dbReference type="InterPro" id="IPR056823">
    <property type="entry name" value="TEN-like_YD-shell"/>
</dbReference>
<dbReference type="EMBL" id="JAOBTW010000012">
    <property type="protein sequence ID" value="MDZ7282818.1"/>
    <property type="molecule type" value="Genomic_DNA"/>
</dbReference>
<name>A0ABU5LSC0_9SPHN</name>
<feature type="non-terminal residue" evidence="4">
    <location>
        <position position="3817"/>
    </location>
</feature>
<keyword evidence="1" id="KW-0677">Repeat</keyword>